<dbReference type="GO" id="GO:0000045">
    <property type="term" value="P:autophagosome assembly"/>
    <property type="evidence" value="ECO:0007669"/>
    <property type="project" value="TreeGrafter"/>
</dbReference>
<keyword evidence="4" id="KW-0833">Ubl conjugation pathway</keyword>
<dbReference type="PANTHER" id="PTHR14957:SF1">
    <property type="entry name" value="UBIQUITIN-LIKE-CONJUGATING ENZYME ATG10"/>
    <property type="match status" value="1"/>
</dbReference>
<name>A0A4U5MJ71_STECR</name>
<accession>A0A4U5MJ71</accession>
<keyword evidence="5" id="KW-0072">Autophagy</keyword>
<keyword evidence="3" id="KW-0808">Transferase</keyword>
<evidence type="ECO:0000256" key="5">
    <source>
        <dbReference type="ARBA" id="ARBA00023006"/>
    </source>
</evidence>
<comment type="similarity">
    <text evidence="1">Belongs to the ATG10 family.</text>
</comment>
<keyword evidence="9" id="KW-1185">Reference proteome</keyword>
<feature type="compositionally biased region" description="Acidic residues" evidence="7">
    <location>
        <begin position="1"/>
        <end position="16"/>
    </location>
</feature>
<sequence length="192" mass="22093">MEFDGVEMHDDSDDESSPPSTSVLQPKQLGKEEFLENIKQFSKKTCRSFDADEHWIVEKRHGVTHMKNEAIVEGTKSGQALERYISVTYSENYRVPIFWFAFKERDSGRYLSIQDLEKTVDCAAFNWNAAVKNGMSTSLSEHPATGNCLFQCHACETPTLMAFAKNSQNYVFSWLSYMCSQFEIPFKHEWGQ</sequence>
<dbReference type="InterPro" id="IPR007135">
    <property type="entry name" value="Atg3/Atg10"/>
</dbReference>
<dbReference type="GO" id="GO:0032446">
    <property type="term" value="P:protein modification by small protein conjugation"/>
    <property type="evidence" value="ECO:0007669"/>
    <property type="project" value="TreeGrafter"/>
</dbReference>
<evidence type="ECO:0000256" key="1">
    <source>
        <dbReference type="ARBA" id="ARBA00005696"/>
    </source>
</evidence>
<evidence type="ECO:0000313" key="8">
    <source>
        <dbReference type="EMBL" id="TKR69429.1"/>
    </source>
</evidence>
<evidence type="ECO:0000256" key="3">
    <source>
        <dbReference type="ARBA" id="ARBA00022679"/>
    </source>
</evidence>
<protein>
    <recommendedName>
        <fullName evidence="2">Ubiquitin-like-conjugating enzyme ATG10</fullName>
    </recommendedName>
    <alternativeName>
        <fullName evidence="6">Autophagy-related protein 10</fullName>
    </alternativeName>
</protein>
<evidence type="ECO:0000313" key="9">
    <source>
        <dbReference type="Proteomes" id="UP000298663"/>
    </source>
</evidence>
<dbReference type="Gene3D" id="3.30.1460.50">
    <property type="match status" value="1"/>
</dbReference>
<dbReference type="GO" id="GO:0000422">
    <property type="term" value="P:autophagy of mitochondrion"/>
    <property type="evidence" value="ECO:0007669"/>
    <property type="project" value="TreeGrafter"/>
</dbReference>
<organism evidence="8 9">
    <name type="scientific">Steinernema carpocapsae</name>
    <name type="common">Entomopathogenic nematode</name>
    <dbReference type="NCBI Taxonomy" id="34508"/>
    <lineage>
        <taxon>Eukaryota</taxon>
        <taxon>Metazoa</taxon>
        <taxon>Ecdysozoa</taxon>
        <taxon>Nematoda</taxon>
        <taxon>Chromadorea</taxon>
        <taxon>Rhabditida</taxon>
        <taxon>Tylenchina</taxon>
        <taxon>Panagrolaimomorpha</taxon>
        <taxon>Strongyloidoidea</taxon>
        <taxon>Steinernematidae</taxon>
        <taxon>Steinernema</taxon>
    </lineage>
</organism>
<evidence type="ECO:0000256" key="4">
    <source>
        <dbReference type="ARBA" id="ARBA00022786"/>
    </source>
</evidence>
<dbReference type="AlphaFoldDB" id="A0A4U5MJ71"/>
<dbReference type="GO" id="GO:0061651">
    <property type="term" value="F:Atg12 conjugating enzyme activity"/>
    <property type="evidence" value="ECO:0007669"/>
    <property type="project" value="TreeGrafter"/>
</dbReference>
<dbReference type="Pfam" id="PF03987">
    <property type="entry name" value="Autophagy_act_C"/>
    <property type="match status" value="1"/>
</dbReference>
<proteinExistence type="inferred from homology"/>
<dbReference type="OrthoDB" id="4089664at2759"/>
<dbReference type="PANTHER" id="PTHR14957">
    <property type="entry name" value="UBIQUITIN-LIKE-CONJUGATING ENZYME ATG10"/>
    <property type="match status" value="1"/>
</dbReference>
<dbReference type="EMBL" id="AZBU02000007">
    <property type="protein sequence ID" value="TKR69429.1"/>
    <property type="molecule type" value="Genomic_DNA"/>
</dbReference>
<dbReference type="STRING" id="34508.A0A4U5MJ71"/>
<dbReference type="Proteomes" id="UP000298663">
    <property type="component" value="Unassembled WGS sequence"/>
</dbReference>
<dbReference type="GO" id="GO:0005829">
    <property type="term" value="C:cytosol"/>
    <property type="evidence" value="ECO:0007669"/>
    <property type="project" value="TreeGrafter"/>
</dbReference>
<evidence type="ECO:0000256" key="2">
    <source>
        <dbReference type="ARBA" id="ARBA00021099"/>
    </source>
</evidence>
<evidence type="ECO:0000256" key="7">
    <source>
        <dbReference type="SAM" id="MobiDB-lite"/>
    </source>
</evidence>
<gene>
    <name evidence="8" type="ORF">L596_021592</name>
</gene>
<reference evidence="8 9" key="1">
    <citation type="journal article" date="2015" name="Genome Biol.">
        <title>Comparative genomics of Steinernema reveals deeply conserved gene regulatory networks.</title>
        <authorList>
            <person name="Dillman A.R."/>
            <person name="Macchietto M."/>
            <person name="Porter C.F."/>
            <person name="Rogers A."/>
            <person name="Williams B."/>
            <person name="Antoshechkin I."/>
            <person name="Lee M.M."/>
            <person name="Goodwin Z."/>
            <person name="Lu X."/>
            <person name="Lewis E.E."/>
            <person name="Goodrich-Blair H."/>
            <person name="Stock S.P."/>
            <person name="Adams B.J."/>
            <person name="Sternberg P.W."/>
            <person name="Mortazavi A."/>
        </authorList>
    </citation>
    <scope>NUCLEOTIDE SEQUENCE [LARGE SCALE GENOMIC DNA]</scope>
    <source>
        <strain evidence="8 9">ALL</strain>
    </source>
</reference>
<feature type="region of interest" description="Disordered" evidence="7">
    <location>
        <begin position="1"/>
        <end position="26"/>
    </location>
</feature>
<comment type="caution">
    <text evidence="8">The sequence shown here is derived from an EMBL/GenBank/DDBJ whole genome shotgun (WGS) entry which is preliminary data.</text>
</comment>
<evidence type="ECO:0000256" key="6">
    <source>
        <dbReference type="ARBA" id="ARBA00029833"/>
    </source>
</evidence>
<reference evidence="8 9" key="2">
    <citation type="journal article" date="2019" name="G3 (Bethesda)">
        <title>Hybrid Assembly of the Genome of the Entomopathogenic Nematode Steinernema carpocapsae Identifies the X-Chromosome.</title>
        <authorList>
            <person name="Serra L."/>
            <person name="Macchietto M."/>
            <person name="Macias-Munoz A."/>
            <person name="McGill C.J."/>
            <person name="Rodriguez I.M."/>
            <person name="Rodriguez B."/>
            <person name="Murad R."/>
            <person name="Mortazavi A."/>
        </authorList>
    </citation>
    <scope>NUCLEOTIDE SEQUENCE [LARGE SCALE GENOMIC DNA]</scope>
    <source>
        <strain evidence="8 9">ALL</strain>
    </source>
</reference>